<dbReference type="AlphaFoldDB" id="U4T2Y7"/>
<keyword evidence="1" id="KW-0802">TPR repeat</keyword>
<evidence type="ECO:0000313" key="4">
    <source>
        <dbReference type="Proteomes" id="UP000016761"/>
    </source>
</evidence>
<dbReference type="InterPro" id="IPR011990">
    <property type="entry name" value="TPR-like_helical_dom_sf"/>
</dbReference>
<name>U4T2Y7_9GAMM</name>
<accession>U4T2Y7</accession>
<dbReference type="Pfam" id="PF14559">
    <property type="entry name" value="TPR_19"/>
    <property type="match status" value="1"/>
</dbReference>
<evidence type="ECO:0000313" key="3">
    <source>
        <dbReference type="EMBL" id="ERL55005.1"/>
    </source>
</evidence>
<dbReference type="Gene3D" id="1.25.40.10">
    <property type="entry name" value="Tetratricopeptide repeat domain"/>
    <property type="match status" value="1"/>
</dbReference>
<dbReference type="STRING" id="1354303.M917_2351"/>
<feature type="repeat" description="TPR" evidence="1">
    <location>
        <begin position="186"/>
        <end position="219"/>
    </location>
</feature>
<evidence type="ECO:0000256" key="1">
    <source>
        <dbReference type="PROSITE-ProRule" id="PRU00339"/>
    </source>
</evidence>
<comment type="caution">
    <text evidence="3">The sequence shown here is derived from an EMBL/GenBank/DDBJ whole genome shotgun (WGS) entry which is preliminary data.</text>
</comment>
<feature type="region of interest" description="Disordered" evidence="2">
    <location>
        <begin position="165"/>
        <end position="184"/>
    </location>
</feature>
<organism evidence="3 4">
    <name type="scientific">Psychrobacter aquaticus CMS 56</name>
    <dbReference type="NCBI Taxonomy" id="1354303"/>
    <lineage>
        <taxon>Bacteria</taxon>
        <taxon>Pseudomonadati</taxon>
        <taxon>Pseudomonadota</taxon>
        <taxon>Gammaproteobacteria</taxon>
        <taxon>Moraxellales</taxon>
        <taxon>Moraxellaceae</taxon>
        <taxon>Psychrobacter</taxon>
    </lineage>
</organism>
<gene>
    <name evidence="3" type="ORF">M917_2351</name>
</gene>
<evidence type="ECO:0000256" key="2">
    <source>
        <dbReference type="SAM" id="MobiDB-lite"/>
    </source>
</evidence>
<keyword evidence="4" id="KW-1185">Reference proteome</keyword>
<protein>
    <submittedName>
        <fullName evidence="3">Uncharacterized protein</fullName>
    </submittedName>
</protein>
<reference evidence="3 4" key="1">
    <citation type="journal article" date="2013" name="Genome Announc.">
        <title>Draft Genome Sequence of Psychrobacter aquaticus Strain CMS 56T, Isolated from a Cyanobacterial Mat Sample Collected from Water Bodies in the McMurdo Dry Valley Region of Antarctica.</title>
        <authorList>
            <person name="Reddy G.S."/>
            <person name="Ara S."/>
            <person name="Singh A."/>
            <person name="Kumar Pinnaka A."/>
            <person name="Shivaji S."/>
        </authorList>
    </citation>
    <scope>NUCLEOTIDE SEQUENCE [LARGE SCALE GENOMIC DNA]</scope>
    <source>
        <strain evidence="3 4">CMS 56</strain>
    </source>
</reference>
<dbReference type="Proteomes" id="UP000016761">
    <property type="component" value="Unassembled WGS sequence"/>
</dbReference>
<dbReference type="PROSITE" id="PS50005">
    <property type="entry name" value="TPR"/>
    <property type="match status" value="1"/>
</dbReference>
<dbReference type="SUPFAM" id="SSF48452">
    <property type="entry name" value="TPR-like"/>
    <property type="match status" value="1"/>
</dbReference>
<sequence>MVLKLFLILKKGLNMLLPLTQTVSAKSAIMTRLKRTTPANTVLAASALAGMLSLSACQTVPTITTAKQTTPIQTIPSSQMPDASTPTVTQAPIIRADDEDNYSIEPYNPAESTNPSTQEIQETPIFTPSNPTSMPPNPVIITPSRDDYITPEPSIPSHNELLEQARKNSQQRTQQSASNNSNLPAFRNLMQVGVSQLKSGNLTNAENTFTRAQRLAPKSSAVYFYLAQVALKKNQPRKAEAMARRGLSVSQDTNRRRALWQVILQSGQAQGNARVINEAKQALR</sequence>
<dbReference type="InterPro" id="IPR019734">
    <property type="entry name" value="TPR_rpt"/>
</dbReference>
<dbReference type="eggNOG" id="COG4783">
    <property type="taxonomic scope" value="Bacteria"/>
</dbReference>
<feature type="compositionally biased region" description="Polar residues" evidence="2">
    <location>
        <begin position="167"/>
        <end position="183"/>
    </location>
</feature>
<dbReference type="PATRIC" id="fig|1354303.4.peg.2316"/>
<proteinExistence type="predicted"/>
<dbReference type="EMBL" id="AUSW01000034">
    <property type="protein sequence ID" value="ERL55005.1"/>
    <property type="molecule type" value="Genomic_DNA"/>
</dbReference>